<protein>
    <submittedName>
        <fullName evidence="3">SAM-dependent methyltransferase, MidA family</fullName>
    </submittedName>
</protein>
<dbReference type="GO" id="GO:0032259">
    <property type="term" value="P:methylation"/>
    <property type="evidence" value="ECO:0007669"/>
    <property type="project" value="UniProtKB-KW"/>
</dbReference>
<reference evidence="4" key="1">
    <citation type="submission" date="2017-09" db="EMBL/GenBank/DDBJ databases">
        <authorList>
            <person name="Varghese N."/>
            <person name="Submissions S."/>
        </authorList>
    </citation>
    <scope>NUCLEOTIDE SEQUENCE [LARGE SCALE GENOMIC DNA]</scope>
    <source>
        <strain evidence="4">C7</strain>
    </source>
</reference>
<dbReference type="OrthoDB" id="9794208at2"/>
<keyword evidence="4" id="KW-1185">Reference proteome</keyword>
<dbReference type="RefSeq" id="WP_097929737.1">
    <property type="nucleotide sequence ID" value="NZ_OCTN01000003.1"/>
</dbReference>
<dbReference type="EMBL" id="OCTN01000003">
    <property type="protein sequence ID" value="SOH94184.1"/>
    <property type="molecule type" value="Genomic_DNA"/>
</dbReference>
<dbReference type="SUPFAM" id="SSF53335">
    <property type="entry name" value="S-adenosyl-L-methionine-dependent methyltransferases"/>
    <property type="match status" value="1"/>
</dbReference>
<dbReference type="GO" id="GO:0035243">
    <property type="term" value="F:protein-arginine omega-N symmetric methyltransferase activity"/>
    <property type="evidence" value="ECO:0007669"/>
    <property type="project" value="TreeGrafter"/>
</dbReference>
<evidence type="ECO:0000313" key="4">
    <source>
        <dbReference type="Proteomes" id="UP000220034"/>
    </source>
</evidence>
<name>A0A2C9CS63_9RHOB</name>
<evidence type="ECO:0000256" key="2">
    <source>
        <dbReference type="ARBA" id="ARBA00022679"/>
    </source>
</evidence>
<dbReference type="InterPro" id="IPR038375">
    <property type="entry name" value="NDUFAF7_sf"/>
</dbReference>
<gene>
    <name evidence="3" type="ORF">SAMN06273572_103213</name>
</gene>
<evidence type="ECO:0000313" key="3">
    <source>
        <dbReference type="EMBL" id="SOH94184.1"/>
    </source>
</evidence>
<sequence>MSALGDILKRQIALSGPLSVAEYMTLCLQHPQHGYYITRDPFGAAGDFTTAPEISQMFGEMFGLALAQIWLDQGAGPVSLVEAGPGRGTLMADILRSTARVPGFHDAASVHLVETSPVLRARQREALGTHPVTWHDSVADLPDGPMLFIANEFFDALPIRQFVRQGRGWAERCVGLVEGELSFGLKPATAQPVLDDLFADVAPDTLVEWCPAAAPIMGEVANRLRHGGAALIIDYGSYDGTGDTLQALSAQTTVDPLTIPGDADLTAHVNFGHLARAAGLRHGIEDQGAFLELLGITARAQQLSARDPSVVAAHRRLTHPQEMGTLFKVLGISAGSQPLPAFRNFTLKGT</sequence>
<dbReference type="InterPro" id="IPR029063">
    <property type="entry name" value="SAM-dependent_MTases_sf"/>
</dbReference>
<evidence type="ECO:0000256" key="1">
    <source>
        <dbReference type="ARBA" id="ARBA00022603"/>
    </source>
</evidence>
<dbReference type="Gene3D" id="3.40.50.12710">
    <property type="match status" value="1"/>
</dbReference>
<keyword evidence="2 3" id="KW-0808">Transferase</keyword>
<dbReference type="Pfam" id="PF02636">
    <property type="entry name" value="Methyltransf_28"/>
    <property type="match status" value="1"/>
</dbReference>
<dbReference type="PANTHER" id="PTHR12049:SF7">
    <property type="entry name" value="PROTEIN ARGININE METHYLTRANSFERASE NDUFAF7, MITOCHONDRIAL"/>
    <property type="match status" value="1"/>
</dbReference>
<dbReference type="AlphaFoldDB" id="A0A2C9CS63"/>
<keyword evidence="1 3" id="KW-0489">Methyltransferase</keyword>
<dbReference type="PANTHER" id="PTHR12049">
    <property type="entry name" value="PROTEIN ARGININE METHYLTRANSFERASE NDUFAF7, MITOCHONDRIAL"/>
    <property type="match status" value="1"/>
</dbReference>
<dbReference type="Proteomes" id="UP000220034">
    <property type="component" value="Unassembled WGS sequence"/>
</dbReference>
<dbReference type="InterPro" id="IPR003788">
    <property type="entry name" value="NDUFAF7"/>
</dbReference>
<organism evidence="3 4">
    <name type="scientific">Pontivivens marinum</name>
    <dbReference type="NCBI Taxonomy" id="1690039"/>
    <lineage>
        <taxon>Bacteria</taxon>
        <taxon>Pseudomonadati</taxon>
        <taxon>Pseudomonadota</taxon>
        <taxon>Alphaproteobacteria</taxon>
        <taxon>Rhodobacterales</taxon>
        <taxon>Paracoccaceae</taxon>
        <taxon>Pontivivens</taxon>
    </lineage>
</organism>
<accession>A0A2C9CS63</accession>
<proteinExistence type="predicted"/>